<evidence type="ECO:0000313" key="2">
    <source>
        <dbReference type="Proteomes" id="UP000237968"/>
    </source>
</evidence>
<gene>
    <name evidence="1" type="ORF">ENSA5_47460</name>
</gene>
<reference evidence="1 2" key="1">
    <citation type="submission" date="2018-03" db="EMBL/GenBank/DDBJ databases">
        <title>Draft Genome Sequences of the Obligatory Marine Myxobacteria Enhygromyxa salina SWB005.</title>
        <authorList>
            <person name="Poehlein A."/>
            <person name="Moghaddam J.A."/>
            <person name="Harms H."/>
            <person name="Alanjari M."/>
            <person name="Koenig G.M."/>
            <person name="Daniel R."/>
            <person name="Schaeberle T.F."/>
        </authorList>
    </citation>
    <scope>NUCLEOTIDE SEQUENCE [LARGE SCALE GENOMIC DNA]</scope>
    <source>
        <strain evidence="1 2">SWB005</strain>
    </source>
</reference>
<protein>
    <submittedName>
        <fullName evidence="1">Uncharacterized protein</fullName>
    </submittedName>
</protein>
<sequence length="106" mass="12127">MSLGLTIDELQLIYRVQFPVLRQYENETFYDQRGKIVFTVNRGLAGVGVTRKQWREIQDAQPGAALPDWAADAQGPFEPPFDRCDREADMAQAYAYFQRELELPGA</sequence>
<keyword evidence="2" id="KW-1185">Reference proteome</keyword>
<dbReference type="EMBL" id="PVNK01000205">
    <property type="protein sequence ID" value="PRP92776.1"/>
    <property type="molecule type" value="Genomic_DNA"/>
</dbReference>
<comment type="caution">
    <text evidence="1">The sequence shown here is derived from an EMBL/GenBank/DDBJ whole genome shotgun (WGS) entry which is preliminary data.</text>
</comment>
<name>A0A2S9XIS0_9BACT</name>
<proteinExistence type="predicted"/>
<dbReference type="Proteomes" id="UP000237968">
    <property type="component" value="Unassembled WGS sequence"/>
</dbReference>
<dbReference type="AlphaFoldDB" id="A0A2S9XIS0"/>
<accession>A0A2S9XIS0</accession>
<evidence type="ECO:0000313" key="1">
    <source>
        <dbReference type="EMBL" id="PRP92776.1"/>
    </source>
</evidence>
<organism evidence="1 2">
    <name type="scientific">Enhygromyxa salina</name>
    <dbReference type="NCBI Taxonomy" id="215803"/>
    <lineage>
        <taxon>Bacteria</taxon>
        <taxon>Pseudomonadati</taxon>
        <taxon>Myxococcota</taxon>
        <taxon>Polyangia</taxon>
        <taxon>Nannocystales</taxon>
        <taxon>Nannocystaceae</taxon>
        <taxon>Enhygromyxa</taxon>
    </lineage>
</organism>